<keyword evidence="8" id="KW-1185">Reference proteome</keyword>
<evidence type="ECO:0000256" key="4">
    <source>
        <dbReference type="PROSITE-ProRule" id="PRU00473"/>
    </source>
</evidence>
<dbReference type="Pfam" id="PF00691">
    <property type="entry name" value="OmpA"/>
    <property type="match status" value="1"/>
</dbReference>
<proteinExistence type="predicted"/>
<dbReference type="CDD" id="cd07185">
    <property type="entry name" value="OmpA_C-like"/>
    <property type="match status" value="1"/>
</dbReference>
<dbReference type="PRINTS" id="PR01021">
    <property type="entry name" value="OMPADOMAIN"/>
</dbReference>
<evidence type="ECO:0000256" key="5">
    <source>
        <dbReference type="SAM" id="MobiDB-lite"/>
    </source>
</evidence>
<dbReference type="InterPro" id="IPR050330">
    <property type="entry name" value="Bact_OuterMem_StrucFunc"/>
</dbReference>
<dbReference type="PANTHER" id="PTHR30329:SF21">
    <property type="entry name" value="LIPOPROTEIN YIAD-RELATED"/>
    <property type="match status" value="1"/>
</dbReference>
<reference evidence="7 8" key="1">
    <citation type="submission" date="2013-02" db="EMBL/GenBank/DDBJ databases">
        <title>A novel strain isolated from Lonar lake, Maharashtra, India.</title>
        <authorList>
            <person name="Singh A."/>
        </authorList>
    </citation>
    <scope>NUCLEOTIDE SEQUENCE [LARGE SCALE GENOMIC DNA]</scope>
    <source>
        <strain evidence="7 8">AK24</strain>
    </source>
</reference>
<dbReference type="EMBL" id="AQHR01000040">
    <property type="protein sequence ID" value="EON78330.1"/>
    <property type="molecule type" value="Genomic_DNA"/>
</dbReference>
<comment type="caution">
    <text evidence="7">The sequence shown here is derived from an EMBL/GenBank/DDBJ whole genome shotgun (WGS) entry which is preliminary data.</text>
</comment>
<comment type="subcellular location">
    <subcellularLocation>
        <location evidence="1">Cell outer membrane</location>
    </subcellularLocation>
</comment>
<dbReference type="PROSITE" id="PS51123">
    <property type="entry name" value="OMPA_2"/>
    <property type="match status" value="1"/>
</dbReference>
<dbReference type="STRING" id="1232681.ADIS_1193"/>
<evidence type="ECO:0000256" key="3">
    <source>
        <dbReference type="ARBA" id="ARBA00023237"/>
    </source>
</evidence>
<dbReference type="InterPro" id="IPR036737">
    <property type="entry name" value="OmpA-like_sf"/>
</dbReference>
<evidence type="ECO:0000256" key="1">
    <source>
        <dbReference type="ARBA" id="ARBA00004442"/>
    </source>
</evidence>
<keyword evidence="3" id="KW-0998">Cell outer membrane</keyword>
<feature type="region of interest" description="Disordered" evidence="5">
    <location>
        <begin position="293"/>
        <end position="321"/>
    </location>
</feature>
<sequence length="770" mass="87026">MVLLAWPTRAQMDPYNYRLGLGVGYTNYYGDLSPFRIRGFENLMRLYDYNPQYIPGRSYALSLERRLSNSIGIMVQGGSYRFGMSDRFADRNGTLQTHLPNFNRALNFQTELRDLGLGLVFRTDNDRILNKHAFIAPYITLGFGISQFDVYGDLLDDQGITYDYQDPNVQPNGLFETSLREIKTELENGYGRHAWYYGLGLGVRFRIAKQAELFVQSDFRHSSSDYLDDVSGLYRNDYDNEFQLYAALPGTNFPGTENPYRGDPNGRNDWYIFHQAGLRISFKPSKQAFRASRISPSRSMMQADGSAAKPTPKTDTVRETVEPNPAQTGDQFFNFFQINPQQSGEPRLQQKVALLDQRILVLETRQQISTYDADLASLAFQMDSLNVLGSELISKPDPTEAELVTLDEIKRNQEMLSGRYGTTQSDREQAFLTLQHTERRLDSLEAVVASMPAEEEPLDTLVFIRGFQQFSEQVARALNQPGNWLQPQPPYQSTRDVGSFSDVSELGARRFAPDTGTYRSPLGYDSYSAYAPFDRPLYVYPETSPPVIRERNRTRLRQRTEITPPNEYYQQTQPFAAPPTSTAPGVAGPTAGATTIAPVFIPGLARDGDSEAESQLPSEQPNQRDLATELIPSPNQPLAAWKIERDTVVIDKKVVVGFPVSKKEVYFDTNRADLSKKEVEKLDEVVALLRNHDNYFVALTGFTDNTGSIRYNLSLAEKRVAHVKELLIKQGDIDPDRVITKPAGLLVRDTRGGSRPEDRKVEILIEVIID</sequence>
<protein>
    <recommendedName>
        <fullName evidence="6">OmpA-like domain-containing protein</fullName>
    </recommendedName>
</protein>
<dbReference type="Proteomes" id="UP000013909">
    <property type="component" value="Unassembled WGS sequence"/>
</dbReference>
<evidence type="ECO:0000313" key="7">
    <source>
        <dbReference type="EMBL" id="EON78330.1"/>
    </source>
</evidence>
<dbReference type="PANTHER" id="PTHR30329">
    <property type="entry name" value="STATOR ELEMENT OF FLAGELLAR MOTOR COMPLEX"/>
    <property type="match status" value="1"/>
</dbReference>
<name>R7ZW02_9BACT</name>
<dbReference type="GO" id="GO:0009279">
    <property type="term" value="C:cell outer membrane"/>
    <property type="evidence" value="ECO:0007669"/>
    <property type="project" value="UniProtKB-SubCell"/>
</dbReference>
<dbReference type="InterPro" id="IPR006665">
    <property type="entry name" value="OmpA-like"/>
</dbReference>
<dbReference type="InterPro" id="IPR006664">
    <property type="entry name" value="OMP_bac"/>
</dbReference>
<dbReference type="Gene3D" id="3.30.1330.60">
    <property type="entry name" value="OmpA-like domain"/>
    <property type="match status" value="1"/>
</dbReference>
<keyword evidence="2 4" id="KW-0472">Membrane</keyword>
<dbReference type="SUPFAM" id="SSF103088">
    <property type="entry name" value="OmpA-like"/>
    <property type="match status" value="1"/>
</dbReference>
<gene>
    <name evidence="7" type="ORF">ADIS_1193</name>
</gene>
<evidence type="ECO:0000256" key="2">
    <source>
        <dbReference type="ARBA" id="ARBA00023136"/>
    </source>
</evidence>
<accession>R7ZW02</accession>
<evidence type="ECO:0000259" key="6">
    <source>
        <dbReference type="PROSITE" id="PS51123"/>
    </source>
</evidence>
<organism evidence="7 8">
    <name type="scientific">Lunatimonas lonarensis</name>
    <dbReference type="NCBI Taxonomy" id="1232681"/>
    <lineage>
        <taxon>Bacteria</taxon>
        <taxon>Pseudomonadati</taxon>
        <taxon>Bacteroidota</taxon>
        <taxon>Cytophagia</taxon>
        <taxon>Cytophagales</taxon>
        <taxon>Cyclobacteriaceae</taxon>
    </lineage>
</organism>
<dbReference type="AlphaFoldDB" id="R7ZW02"/>
<evidence type="ECO:0000313" key="8">
    <source>
        <dbReference type="Proteomes" id="UP000013909"/>
    </source>
</evidence>
<feature type="domain" description="OmpA-like" evidence="6">
    <location>
        <begin position="654"/>
        <end position="769"/>
    </location>
</feature>